<evidence type="ECO:0000313" key="6">
    <source>
        <dbReference type="EMBL" id="TQM13310.1"/>
    </source>
</evidence>
<evidence type="ECO:0000259" key="5">
    <source>
        <dbReference type="Pfam" id="PF13407"/>
    </source>
</evidence>
<dbReference type="Proteomes" id="UP000315677">
    <property type="component" value="Unassembled WGS sequence"/>
</dbReference>
<proteinExistence type="inferred from homology"/>
<evidence type="ECO:0000256" key="1">
    <source>
        <dbReference type="ARBA" id="ARBA00004196"/>
    </source>
</evidence>
<dbReference type="PROSITE" id="PS51257">
    <property type="entry name" value="PROKAR_LIPOPROTEIN"/>
    <property type="match status" value="1"/>
</dbReference>
<evidence type="ECO:0000313" key="7">
    <source>
        <dbReference type="Proteomes" id="UP000315677"/>
    </source>
</evidence>
<dbReference type="InterPro" id="IPR028082">
    <property type="entry name" value="Peripla_BP_I"/>
</dbReference>
<comment type="caution">
    <text evidence="6">The sequence shown here is derived from an EMBL/GenBank/DDBJ whole genome shotgun (WGS) entry which is preliminary data.</text>
</comment>
<accession>A0A543DVF8</accession>
<gene>
    <name evidence="6" type="ORF">FB558_0042</name>
</gene>
<comment type="similarity">
    <text evidence="2">Belongs to the bacterial solute-binding protein 2 family.</text>
</comment>
<comment type="subcellular location">
    <subcellularLocation>
        <location evidence="1">Cell envelope</location>
    </subcellularLocation>
</comment>
<dbReference type="EMBL" id="VFPA01000001">
    <property type="protein sequence ID" value="TQM13310.1"/>
    <property type="molecule type" value="Genomic_DNA"/>
</dbReference>
<feature type="signal peptide" evidence="4">
    <location>
        <begin position="1"/>
        <end position="33"/>
    </location>
</feature>
<sequence>MSTAVMRPVRRRPGHALARGLALLAAASLLLTACNRTGQESASPEQKATGQGLVIGWSQRGIAGSDWYKTLVAGGEAEAAEIGAQIQILDANRETTRQNEDVQTLISRGVDVVIMNANDPLGVASSVKALKDAGIPLVTVNSNLDPSLVPDMYCYVAEDQVATGALAGEAIAQDAIAKWGTSGEIKLVGIGGLPGDVISELRYQGFMQGYDSVMAQHPEITTTELPFKYGEWLPDQALTPIRDVATANPDLKIVYSESDVMQAGIQQGLQQAGLWGPGILEASYDGGMNAVKEMLDNPDGPLQATASNQPWDQGALAVQMAVAAFNGDPSACPDKTEYVETTVVTPENAADYYKPEDTYVRAQENS</sequence>
<dbReference type="SUPFAM" id="SSF53822">
    <property type="entry name" value="Periplasmic binding protein-like I"/>
    <property type="match status" value="1"/>
</dbReference>
<keyword evidence="3 4" id="KW-0732">Signal</keyword>
<keyword evidence="7" id="KW-1185">Reference proteome</keyword>
<dbReference type="GO" id="GO:0030246">
    <property type="term" value="F:carbohydrate binding"/>
    <property type="evidence" value="ECO:0007669"/>
    <property type="project" value="UniProtKB-ARBA"/>
</dbReference>
<dbReference type="Gene3D" id="3.40.50.2300">
    <property type="match status" value="2"/>
</dbReference>
<dbReference type="GO" id="GO:0030313">
    <property type="term" value="C:cell envelope"/>
    <property type="evidence" value="ECO:0007669"/>
    <property type="project" value="UniProtKB-SubCell"/>
</dbReference>
<protein>
    <submittedName>
        <fullName evidence="6">Monosaccharide ABC transporter substrate-binding protein (CUT2 family)</fullName>
    </submittedName>
</protein>
<feature type="chain" id="PRO_5038989878" evidence="4">
    <location>
        <begin position="34"/>
        <end position="366"/>
    </location>
</feature>
<feature type="domain" description="Periplasmic binding protein" evidence="5">
    <location>
        <begin position="64"/>
        <end position="328"/>
    </location>
</feature>
<dbReference type="PANTHER" id="PTHR46847">
    <property type="entry name" value="D-ALLOSE-BINDING PERIPLASMIC PROTEIN-RELATED"/>
    <property type="match status" value="1"/>
</dbReference>
<evidence type="ECO:0000256" key="4">
    <source>
        <dbReference type="SAM" id="SignalP"/>
    </source>
</evidence>
<dbReference type="PANTHER" id="PTHR46847:SF1">
    <property type="entry name" value="D-ALLOSE-BINDING PERIPLASMIC PROTEIN-RELATED"/>
    <property type="match status" value="1"/>
</dbReference>
<reference evidence="6 7" key="1">
    <citation type="submission" date="2019-06" db="EMBL/GenBank/DDBJ databases">
        <title>Sequencing the genomes of 1000 actinobacteria strains.</title>
        <authorList>
            <person name="Klenk H.-P."/>
        </authorList>
    </citation>
    <scope>NUCLEOTIDE SEQUENCE [LARGE SCALE GENOMIC DNA]</scope>
    <source>
        <strain evidence="6 7">DSM 45301</strain>
    </source>
</reference>
<organism evidence="6 7">
    <name type="scientific">Pseudonocardia kunmingensis</name>
    <dbReference type="NCBI Taxonomy" id="630975"/>
    <lineage>
        <taxon>Bacteria</taxon>
        <taxon>Bacillati</taxon>
        <taxon>Actinomycetota</taxon>
        <taxon>Actinomycetes</taxon>
        <taxon>Pseudonocardiales</taxon>
        <taxon>Pseudonocardiaceae</taxon>
        <taxon>Pseudonocardia</taxon>
    </lineage>
</organism>
<evidence type="ECO:0000256" key="2">
    <source>
        <dbReference type="ARBA" id="ARBA00007639"/>
    </source>
</evidence>
<name>A0A543DVF8_9PSEU</name>
<dbReference type="RefSeq" id="WP_211365900.1">
    <property type="nucleotide sequence ID" value="NZ_VFPA01000001.1"/>
</dbReference>
<evidence type="ECO:0000256" key="3">
    <source>
        <dbReference type="ARBA" id="ARBA00022729"/>
    </source>
</evidence>
<dbReference type="Pfam" id="PF13407">
    <property type="entry name" value="Peripla_BP_4"/>
    <property type="match status" value="1"/>
</dbReference>
<dbReference type="InterPro" id="IPR025997">
    <property type="entry name" value="SBP_2_dom"/>
</dbReference>
<dbReference type="AlphaFoldDB" id="A0A543DVF8"/>